<protein>
    <submittedName>
        <fullName evidence="1">DUF2119 domain-containing protein</fullName>
    </submittedName>
</protein>
<sequence>MRKLGSGIPKRLFVAGLHGDEWKDTSDILTSLAPPKIGSLFIIPKVSDGAYISTLKSEYYEKDGEKIVESVKKVNPDIYIELHAYNKEHLKDLTDDKRFSKRGVPPYIELDRGLLLGSVSPHLTKYFPMEKLCLSFEVQKGDERSKRQLLELLEILKDSEVNEFLIYLSERYPDPVRDATIAYFRYHEQFHDHKYPIS</sequence>
<dbReference type="InterPro" id="IPR019218">
    <property type="entry name" value="DUF2119"/>
</dbReference>
<dbReference type="AlphaFoldDB" id="A0A520KXU4"/>
<gene>
    <name evidence="1" type="ORF">EF807_02450</name>
</gene>
<accession>A0A520KXU4</accession>
<proteinExistence type="predicted"/>
<evidence type="ECO:0000313" key="1">
    <source>
        <dbReference type="EMBL" id="RZN71328.1"/>
    </source>
</evidence>
<reference evidence="1 2" key="1">
    <citation type="journal article" date="2019" name="Nat. Microbiol.">
        <title>Wide diversity of methane and short-chain alkane metabolisms in uncultured archaea.</title>
        <authorList>
            <person name="Borrel G."/>
            <person name="Adam P.S."/>
            <person name="McKay L.J."/>
            <person name="Chen L.X."/>
            <person name="Sierra-Garcia I.N."/>
            <person name="Sieber C.M."/>
            <person name="Letourneur Q."/>
            <person name="Ghozlane A."/>
            <person name="Andersen G.L."/>
            <person name="Li W.J."/>
            <person name="Hallam S.J."/>
            <person name="Muyzer G."/>
            <person name="de Oliveira V.M."/>
            <person name="Inskeep W.P."/>
            <person name="Banfield J.F."/>
            <person name="Gribaldo S."/>
        </authorList>
    </citation>
    <scope>NUCLEOTIDE SEQUENCE [LARGE SCALE GENOMIC DNA]</scope>
    <source>
        <strain evidence="1">NM1b</strain>
    </source>
</reference>
<dbReference type="PIRSF" id="PIRSF005919">
    <property type="entry name" value="UCP005919"/>
    <property type="match status" value="1"/>
</dbReference>
<name>A0A520KXU4_9EURY</name>
<evidence type="ECO:0000313" key="2">
    <source>
        <dbReference type="Proteomes" id="UP000320766"/>
    </source>
</evidence>
<dbReference type="EMBL" id="RXIL01000043">
    <property type="protein sequence ID" value="RZN71328.1"/>
    <property type="molecule type" value="Genomic_DNA"/>
</dbReference>
<dbReference type="Proteomes" id="UP000320766">
    <property type="component" value="Unassembled WGS sequence"/>
</dbReference>
<comment type="caution">
    <text evidence="1">The sequence shown here is derived from an EMBL/GenBank/DDBJ whole genome shotgun (WGS) entry which is preliminary data.</text>
</comment>
<organism evidence="1 2">
    <name type="scientific">Candidatus Methanolliviera hydrocarbonicum</name>
    <dbReference type="NCBI Taxonomy" id="2491085"/>
    <lineage>
        <taxon>Archaea</taxon>
        <taxon>Methanobacteriati</taxon>
        <taxon>Methanobacteriota</taxon>
        <taxon>Candidatus Methanoliparia</taxon>
        <taxon>Candidatus Methanoliparales</taxon>
        <taxon>Candidatus Methanollivieraceae</taxon>
        <taxon>Candidatus Methanolliviera</taxon>
    </lineage>
</organism>
<dbReference type="Pfam" id="PF09892">
    <property type="entry name" value="DUF2119"/>
    <property type="match status" value="1"/>
</dbReference>